<dbReference type="Pfam" id="PF21751">
    <property type="entry name" value="DACNV"/>
    <property type="match status" value="1"/>
</dbReference>
<accession>A0A3A8PUV3</accession>
<name>A0A3A8PUV3_9BACT</name>
<comment type="caution">
    <text evidence="2">The sequence shown here is derived from an EMBL/GenBank/DDBJ whole genome shotgun (WGS) entry which is preliminary data.</text>
</comment>
<evidence type="ECO:0000313" key="3">
    <source>
        <dbReference type="Proteomes" id="UP000267003"/>
    </source>
</evidence>
<dbReference type="EMBL" id="RAWK01000294">
    <property type="protein sequence ID" value="RKH56172.1"/>
    <property type="molecule type" value="Genomic_DNA"/>
</dbReference>
<feature type="domain" description="Probable sensor" evidence="1">
    <location>
        <begin position="32"/>
        <end position="139"/>
    </location>
</feature>
<evidence type="ECO:0000259" key="1">
    <source>
        <dbReference type="Pfam" id="PF21751"/>
    </source>
</evidence>
<dbReference type="RefSeq" id="WP_120559665.1">
    <property type="nucleotide sequence ID" value="NZ_RAWK01000294.1"/>
</dbReference>
<dbReference type="Proteomes" id="UP000267003">
    <property type="component" value="Unassembled WGS sequence"/>
</dbReference>
<dbReference type="InterPro" id="IPR048551">
    <property type="entry name" value="DACNV"/>
</dbReference>
<dbReference type="AlphaFoldDB" id="A0A3A8PUV3"/>
<gene>
    <name evidence="2" type="ORF">D7W81_34620</name>
</gene>
<sequence>MLPALMDEPGLQYPGEALRSWLRQFAKTPLAEPTLKLLVVLADTVFFASLGREEGQATRVRIAYHAQGLQGLQAVRETVYIGGQKGKRQAWETLPLEPRSSITDFSVEALVKLAPAAHLPRTAVVVGPREGKLRIQGLARRVEYTEFHAEGEEDVFIIHAPEPGHLVVSTQGREVFRYEQGAPVPPGRRVALHDLLFHEDSAVRSALMEMCSTLVESLPKVQPLMGGNREWYVSNAVQGLIRKMAGLHHGGLIAFLPKQHDVERFRSRGKYVLPPEQGSLLRQRLQRFVQARADLINGAWQAEAGKAAEEEEDPELKKAAAEHDDKVTESDFQALVESIGQFTAVDNALVLGPELEVLCAGYQIAIPRSGPPQVFEARTLQGRPGPHYPISQHGSRHRAAAVFANQHSGAIVFVASQDGPLRCLHRPPGKKKVLLWSLLLTED</sequence>
<proteinExistence type="predicted"/>
<reference evidence="3" key="1">
    <citation type="submission" date="2018-09" db="EMBL/GenBank/DDBJ databases">
        <authorList>
            <person name="Livingstone P.G."/>
            <person name="Whitworth D.E."/>
        </authorList>
    </citation>
    <scope>NUCLEOTIDE SEQUENCE [LARGE SCALE GENOMIC DNA]</scope>
    <source>
        <strain evidence="3">AB050A</strain>
    </source>
</reference>
<protein>
    <recommendedName>
        <fullName evidence="1">Probable sensor domain-containing protein</fullName>
    </recommendedName>
</protein>
<keyword evidence="3" id="KW-1185">Reference proteome</keyword>
<organism evidence="2 3">
    <name type="scientific">Corallococcus aberystwythensis</name>
    <dbReference type="NCBI Taxonomy" id="2316722"/>
    <lineage>
        <taxon>Bacteria</taxon>
        <taxon>Pseudomonadati</taxon>
        <taxon>Myxococcota</taxon>
        <taxon>Myxococcia</taxon>
        <taxon>Myxococcales</taxon>
        <taxon>Cystobacterineae</taxon>
        <taxon>Myxococcaceae</taxon>
        <taxon>Corallococcus</taxon>
    </lineage>
</organism>
<evidence type="ECO:0000313" key="2">
    <source>
        <dbReference type="EMBL" id="RKH56172.1"/>
    </source>
</evidence>